<dbReference type="STRING" id="91928.A0A0D2BQJ2"/>
<evidence type="ECO:0000256" key="3">
    <source>
        <dbReference type="ARBA" id="ARBA00023002"/>
    </source>
</evidence>
<reference evidence="4 5" key="1">
    <citation type="submission" date="2015-01" db="EMBL/GenBank/DDBJ databases">
        <title>The Genome Sequence of Exophiala spinifera CBS89968.</title>
        <authorList>
            <consortium name="The Broad Institute Genomics Platform"/>
            <person name="Cuomo C."/>
            <person name="de Hoog S."/>
            <person name="Gorbushina A."/>
            <person name="Stielow B."/>
            <person name="Teixiera M."/>
            <person name="Abouelleil A."/>
            <person name="Chapman S.B."/>
            <person name="Priest M."/>
            <person name="Young S.K."/>
            <person name="Wortman J."/>
            <person name="Nusbaum C."/>
            <person name="Birren B."/>
        </authorList>
    </citation>
    <scope>NUCLEOTIDE SEQUENCE [LARGE SCALE GENOMIC DNA]</scope>
    <source>
        <strain evidence="4 5">CBS 89968</strain>
    </source>
</reference>
<dbReference type="Proteomes" id="UP000053328">
    <property type="component" value="Unassembled WGS sequence"/>
</dbReference>
<name>A0A0D2BQJ2_9EURO</name>
<dbReference type="AlphaFoldDB" id="A0A0D2BQJ2"/>
<evidence type="ECO:0008006" key="6">
    <source>
        <dbReference type="Google" id="ProtNLM"/>
    </source>
</evidence>
<dbReference type="Gene3D" id="3.40.50.720">
    <property type="entry name" value="NAD(P)-binding Rossmann-like Domain"/>
    <property type="match status" value="1"/>
</dbReference>
<proteinExistence type="inferred from homology"/>
<comment type="similarity">
    <text evidence="1">Belongs to the short-chain dehydrogenases/reductases (SDR) family.</text>
</comment>
<dbReference type="RefSeq" id="XP_016241469.1">
    <property type="nucleotide sequence ID" value="XM_016376193.1"/>
</dbReference>
<evidence type="ECO:0000256" key="2">
    <source>
        <dbReference type="ARBA" id="ARBA00022857"/>
    </source>
</evidence>
<dbReference type="PANTHER" id="PTHR43008:SF12">
    <property type="entry name" value="OXIDOREDUCTASE, SHORT CHAIN DEHYDROGENASE_REDUCTASE FAMILY (AFU_ORTHOLOGUE AFUA_6G13830)"/>
    <property type="match status" value="1"/>
</dbReference>
<dbReference type="EMBL" id="KN847492">
    <property type="protein sequence ID" value="KIW21253.1"/>
    <property type="molecule type" value="Genomic_DNA"/>
</dbReference>
<dbReference type="PANTHER" id="PTHR43008">
    <property type="entry name" value="BENZIL REDUCTASE"/>
    <property type="match status" value="1"/>
</dbReference>
<evidence type="ECO:0000256" key="1">
    <source>
        <dbReference type="ARBA" id="ARBA00006484"/>
    </source>
</evidence>
<dbReference type="PRINTS" id="PR00080">
    <property type="entry name" value="SDRFAMILY"/>
</dbReference>
<organism evidence="4 5">
    <name type="scientific">Exophiala spinifera</name>
    <dbReference type="NCBI Taxonomy" id="91928"/>
    <lineage>
        <taxon>Eukaryota</taxon>
        <taxon>Fungi</taxon>
        <taxon>Dikarya</taxon>
        <taxon>Ascomycota</taxon>
        <taxon>Pezizomycotina</taxon>
        <taxon>Eurotiomycetes</taxon>
        <taxon>Chaetothyriomycetidae</taxon>
        <taxon>Chaetothyriales</taxon>
        <taxon>Herpotrichiellaceae</taxon>
        <taxon>Exophiala</taxon>
    </lineage>
</organism>
<protein>
    <recommendedName>
        <fullName evidence="6">L-xylulose reductase</fullName>
    </recommendedName>
</protein>
<dbReference type="GO" id="GO:0019594">
    <property type="term" value="P:mannitol metabolic process"/>
    <property type="evidence" value="ECO:0007669"/>
    <property type="project" value="UniProtKB-ARBA"/>
</dbReference>
<keyword evidence="5" id="KW-1185">Reference proteome</keyword>
<dbReference type="InterPro" id="IPR002347">
    <property type="entry name" value="SDR_fam"/>
</dbReference>
<keyword evidence="3" id="KW-0560">Oxidoreductase</keyword>
<dbReference type="HOGENOM" id="CLU_010194_1_1_1"/>
<dbReference type="GO" id="GO:0050085">
    <property type="term" value="F:mannitol 2-dehydrogenase (NADP+) activity"/>
    <property type="evidence" value="ECO:0007669"/>
    <property type="project" value="UniProtKB-ARBA"/>
</dbReference>
<accession>A0A0D2BQJ2</accession>
<dbReference type="PRINTS" id="PR00081">
    <property type="entry name" value="GDHRDH"/>
</dbReference>
<dbReference type="PROSITE" id="PS00061">
    <property type="entry name" value="ADH_SHORT"/>
    <property type="match status" value="1"/>
</dbReference>
<evidence type="ECO:0000313" key="4">
    <source>
        <dbReference type="EMBL" id="KIW21253.1"/>
    </source>
</evidence>
<evidence type="ECO:0000313" key="5">
    <source>
        <dbReference type="Proteomes" id="UP000053328"/>
    </source>
</evidence>
<dbReference type="OrthoDB" id="1888931at2759"/>
<keyword evidence="2" id="KW-0521">NADP</keyword>
<gene>
    <name evidence="4" type="ORF">PV08_01833</name>
</gene>
<dbReference type="VEuPathDB" id="FungiDB:PV08_01833"/>
<dbReference type="Pfam" id="PF13561">
    <property type="entry name" value="adh_short_C2"/>
    <property type="match status" value="1"/>
</dbReference>
<dbReference type="InterPro" id="IPR036291">
    <property type="entry name" value="NAD(P)-bd_dom_sf"/>
</dbReference>
<dbReference type="FunFam" id="3.40.50.720:FF:000090">
    <property type="entry name" value="NADP-dependent mannitol dehydrogenase"/>
    <property type="match status" value="1"/>
</dbReference>
<dbReference type="GeneID" id="27328916"/>
<dbReference type="SUPFAM" id="SSF51735">
    <property type="entry name" value="NAD(P)-binding Rossmann-fold domains"/>
    <property type="match status" value="1"/>
</dbReference>
<dbReference type="GO" id="GO:0050664">
    <property type="term" value="F:oxidoreductase activity, acting on NAD(P)H, oxygen as acceptor"/>
    <property type="evidence" value="ECO:0007669"/>
    <property type="project" value="TreeGrafter"/>
</dbReference>
<sequence length="274" mass="29495">MHLPKPGNAHVLDLFSLKGKVAVVTVWLNQNEWNITGGSRGIGLEIVKAYAEAGASIASIYRSSSTAENVAADLSSTHGVTIRAYQCDVSDETAVDAVFERIVADFGKIDILVANAGICYTVAAEDMSTAEFRSEMGVNFDGPWFCARAAAKYFKAQGSGNVIFTTSISGMIVNIPDKQAIYNASKAGLIHLAKSLSIEWIDFCRVNCVSPGYIWTDMLEQVPKELSDEWVALTPAKRMGETYELKGAYLFCASNASSFMTGANIVVDGAYTVP</sequence>
<dbReference type="InterPro" id="IPR020904">
    <property type="entry name" value="Sc_DH/Rdtase_CS"/>
</dbReference>